<sequence length="81" mass="9114">MQGIAWLANGEATRLRGIGTWRLQSPEIPLPKELDSLLDRRGSWVRSGDLEEDGVEGSPHFLLNLDANALYFWAVNPHCQQ</sequence>
<dbReference type="AlphaFoldDB" id="A0A2Z5JH99"/>
<proteinExistence type="predicted"/>
<name>A0A2Z5JH99_STRAR</name>
<organism evidence="1 2">
    <name type="scientific">Streptomyces atratus</name>
    <dbReference type="NCBI Taxonomy" id="1893"/>
    <lineage>
        <taxon>Bacteria</taxon>
        <taxon>Bacillati</taxon>
        <taxon>Actinomycetota</taxon>
        <taxon>Actinomycetes</taxon>
        <taxon>Kitasatosporales</taxon>
        <taxon>Streptomycetaceae</taxon>
        <taxon>Streptomyces</taxon>
    </lineage>
</organism>
<dbReference type="Proteomes" id="UP000252698">
    <property type="component" value="Chromosome"/>
</dbReference>
<dbReference type="EMBL" id="CP027306">
    <property type="protein sequence ID" value="AXE79741.1"/>
    <property type="molecule type" value="Genomic_DNA"/>
</dbReference>
<dbReference type="KEGG" id="sata:C5746_25605"/>
<accession>A0A2Z5JH99</accession>
<evidence type="ECO:0000313" key="2">
    <source>
        <dbReference type="Proteomes" id="UP000252698"/>
    </source>
</evidence>
<evidence type="ECO:0000313" key="1">
    <source>
        <dbReference type="EMBL" id="AXE79741.1"/>
    </source>
</evidence>
<reference evidence="1 2" key="1">
    <citation type="journal article" date="2018" name="Front. Microbiol.">
        <title>Genome Sequencing of Streptomyces atratus SCSIOZH16 and Activation Production of Nocardamine via Metabolic Engineering.</title>
        <authorList>
            <person name="Li Y."/>
            <person name="Zhang C."/>
            <person name="Liu C."/>
            <person name="Ju J."/>
            <person name="Ma J."/>
        </authorList>
    </citation>
    <scope>NUCLEOTIDE SEQUENCE [LARGE SCALE GENOMIC DNA]</scope>
    <source>
        <strain evidence="1 2">SCSIO_ZH16</strain>
    </source>
</reference>
<gene>
    <name evidence="1" type="ORF">C5746_25605</name>
</gene>
<protein>
    <submittedName>
        <fullName evidence="1">Uncharacterized protein</fullName>
    </submittedName>
</protein>